<comment type="caution">
    <text evidence="3">The sequence shown here is derived from an EMBL/GenBank/DDBJ whole genome shotgun (WGS) entry which is preliminary data.</text>
</comment>
<feature type="region of interest" description="Disordered" evidence="2">
    <location>
        <begin position="102"/>
        <end position="145"/>
    </location>
</feature>
<gene>
    <name evidence="3" type="ORF">BC938DRAFT_476481</name>
</gene>
<evidence type="ECO:0000313" key="4">
    <source>
        <dbReference type="Proteomes" id="UP000274822"/>
    </source>
</evidence>
<evidence type="ECO:0000256" key="2">
    <source>
        <dbReference type="SAM" id="MobiDB-lite"/>
    </source>
</evidence>
<dbReference type="InterPro" id="IPR043472">
    <property type="entry name" value="Macro_dom-like"/>
</dbReference>
<proteinExistence type="predicted"/>
<dbReference type="Gene3D" id="3.40.220.10">
    <property type="entry name" value="Leucine Aminopeptidase, subunit E, domain 1"/>
    <property type="match status" value="1"/>
</dbReference>
<evidence type="ECO:0000256" key="1">
    <source>
        <dbReference type="SAM" id="Coils"/>
    </source>
</evidence>
<dbReference type="SUPFAM" id="SSF52949">
    <property type="entry name" value="Macro domain-like"/>
    <property type="match status" value="1"/>
</dbReference>
<dbReference type="AlphaFoldDB" id="A0A433QQH9"/>
<reference evidence="3 4" key="1">
    <citation type="journal article" date="2018" name="New Phytol.">
        <title>Phylogenomics of Endogonaceae and evolution of mycorrhizas within Mucoromycota.</title>
        <authorList>
            <person name="Chang Y."/>
            <person name="Desiro A."/>
            <person name="Na H."/>
            <person name="Sandor L."/>
            <person name="Lipzen A."/>
            <person name="Clum A."/>
            <person name="Barry K."/>
            <person name="Grigoriev I.V."/>
            <person name="Martin F.M."/>
            <person name="Stajich J.E."/>
            <person name="Smith M.E."/>
            <person name="Bonito G."/>
            <person name="Spatafora J.W."/>
        </authorList>
    </citation>
    <scope>NUCLEOTIDE SEQUENCE [LARGE SCALE GENOMIC DNA]</scope>
    <source>
        <strain evidence="3 4">AD002</strain>
    </source>
</reference>
<accession>A0A433QQH9</accession>
<keyword evidence="4" id="KW-1185">Reference proteome</keyword>
<evidence type="ECO:0000313" key="3">
    <source>
        <dbReference type="EMBL" id="RUS32019.1"/>
    </source>
</evidence>
<feature type="compositionally biased region" description="Basic and acidic residues" evidence="2">
    <location>
        <begin position="110"/>
        <end position="130"/>
    </location>
</feature>
<keyword evidence="1" id="KW-0175">Coiled coil</keyword>
<organism evidence="3 4">
    <name type="scientific">Jimgerdemannia flammicorona</name>
    <dbReference type="NCBI Taxonomy" id="994334"/>
    <lineage>
        <taxon>Eukaryota</taxon>
        <taxon>Fungi</taxon>
        <taxon>Fungi incertae sedis</taxon>
        <taxon>Mucoromycota</taxon>
        <taxon>Mucoromycotina</taxon>
        <taxon>Endogonomycetes</taxon>
        <taxon>Endogonales</taxon>
        <taxon>Endogonaceae</taxon>
        <taxon>Jimgerdemannia</taxon>
    </lineage>
</organism>
<dbReference type="EMBL" id="RBNJ01002388">
    <property type="protein sequence ID" value="RUS32019.1"/>
    <property type="molecule type" value="Genomic_DNA"/>
</dbReference>
<sequence>MAETPSSKPFNSFNVQDNRDCLIVVFHRVGLITPEHLVKKSLAFQFPNSTAIKLGAPKGDGTCIAFINFNSEKAYNLAARMINKEITVKGYTGIIRKLGRPAQPKQLIGSHEKHDIPRRKESETSGKEFGRPAQTKQHAESPLVSGNIIHETVDAIVNAANSRLDYEGGIAKHDNGQQWVMYDRDQNIEIEDAHNKWLIQQLKTLQQQQALQQQQQQQQKQQQQQQQQQQQRLQQQYQQQLQLNKQLEQQQQQLQQREQQLRKQQQQLQLQQQPGFLDLLFGKKPDPPPVVDLTPVVASTPVIVSIPVVAPITVVTPIPEVTPISVIPVVASVNIVICGTTYEILFDDNGQFQKNTKTGYKRVIMRKDVTIPIAAKTQLPCPQVASNNDEVYIVI</sequence>
<feature type="coiled-coil region" evidence="1">
    <location>
        <begin position="202"/>
        <end position="271"/>
    </location>
</feature>
<dbReference type="Proteomes" id="UP000274822">
    <property type="component" value="Unassembled WGS sequence"/>
</dbReference>
<name>A0A433QQH9_9FUNG</name>
<protein>
    <submittedName>
        <fullName evidence="3">Uncharacterized protein</fullName>
    </submittedName>
</protein>